<feature type="domain" description="RRM" evidence="5">
    <location>
        <begin position="58"/>
        <end position="131"/>
    </location>
</feature>
<reference evidence="7 8" key="1">
    <citation type="submission" date="2022-11" db="UniProtKB">
        <authorList>
            <consortium name="WormBaseParasite"/>
        </authorList>
    </citation>
    <scope>IDENTIFICATION</scope>
</reference>
<evidence type="ECO:0000313" key="7">
    <source>
        <dbReference type="WBParaSite" id="PSAMB.scaffold400size53026.g5343.t1"/>
    </source>
</evidence>
<feature type="region of interest" description="Disordered" evidence="4">
    <location>
        <begin position="1"/>
        <end position="23"/>
    </location>
</feature>
<name>A0A914WJ03_9BILA</name>
<dbReference type="WBParaSite" id="PSAMB.scaffold8619size6014.g31608.t1">
    <property type="protein sequence ID" value="PSAMB.scaffold8619size6014.g31608.t1"/>
    <property type="gene ID" value="PSAMB.scaffold8619size6014.g31608"/>
</dbReference>
<evidence type="ECO:0000256" key="1">
    <source>
        <dbReference type="ARBA" id="ARBA00022737"/>
    </source>
</evidence>
<keyword evidence="6" id="KW-1185">Reference proteome</keyword>
<evidence type="ECO:0000256" key="2">
    <source>
        <dbReference type="ARBA" id="ARBA00022884"/>
    </source>
</evidence>
<dbReference type="PROSITE" id="PS50102">
    <property type="entry name" value="RRM"/>
    <property type="match status" value="1"/>
</dbReference>
<dbReference type="Proteomes" id="UP000887566">
    <property type="component" value="Unplaced"/>
</dbReference>
<evidence type="ECO:0000256" key="3">
    <source>
        <dbReference type="PROSITE-ProRule" id="PRU00176"/>
    </source>
</evidence>
<dbReference type="InterPro" id="IPR021790">
    <property type="entry name" value="PTBP1-like_RRM2"/>
</dbReference>
<dbReference type="WBParaSite" id="PSAMB.scaffold400size53026.g5343.t1">
    <property type="protein sequence ID" value="PSAMB.scaffold400size53026.g5343.t1"/>
    <property type="gene ID" value="PSAMB.scaffold400size53026.g5343"/>
</dbReference>
<feature type="compositionally biased region" description="Basic and acidic residues" evidence="4">
    <location>
        <begin position="1"/>
        <end position="11"/>
    </location>
</feature>
<dbReference type="InterPro" id="IPR012677">
    <property type="entry name" value="Nucleotide-bd_a/b_plait_sf"/>
</dbReference>
<dbReference type="GO" id="GO:0003723">
    <property type="term" value="F:RNA binding"/>
    <property type="evidence" value="ECO:0007669"/>
    <property type="project" value="UniProtKB-UniRule"/>
</dbReference>
<dbReference type="SUPFAM" id="SSF54928">
    <property type="entry name" value="RNA-binding domain, RBD"/>
    <property type="match status" value="2"/>
</dbReference>
<evidence type="ECO:0000313" key="8">
    <source>
        <dbReference type="WBParaSite" id="PSAMB.scaffold8619size6014.g31608.t1"/>
    </source>
</evidence>
<dbReference type="AlphaFoldDB" id="A0A914WJ03"/>
<evidence type="ECO:0000313" key="6">
    <source>
        <dbReference type="Proteomes" id="UP000887566"/>
    </source>
</evidence>
<dbReference type="PANTHER" id="PTHR15592">
    <property type="entry name" value="MATRIN 3/NUCLEAR PROTEIN 220-RELATED"/>
    <property type="match status" value="1"/>
</dbReference>
<dbReference type="Pfam" id="PF11835">
    <property type="entry name" value="RRM_8"/>
    <property type="match status" value="1"/>
</dbReference>
<sequence length="229" mass="25214">MLRDPMKREAEMGGMSDPKRSRMMVNGPMGMMPGGGMMSPMANQGAAPMQSTPVRPTKVVQLRNVPETAVEADLLDACGQFGAVSYVQLAGRGTALLEFENQRSAEECVNYNSTTDIFVLQQPVRFTFALMDEIPRRGLEGAKPTNVLVMYVNNARYPISSDVIAAICKPVAQVHRIYITRRQGIVALAEFQDGETARTVKQRLNGCDIYSGCCTLKIEFSKVTRLNVK</sequence>
<keyword evidence="2 3" id="KW-0694">RNA-binding</keyword>
<keyword evidence="1" id="KW-0677">Repeat</keyword>
<dbReference type="SMART" id="SM00360">
    <property type="entry name" value="RRM"/>
    <property type="match status" value="2"/>
</dbReference>
<evidence type="ECO:0000259" key="5">
    <source>
        <dbReference type="PROSITE" id="PS50102"/>
    </source>
</evidence>
<dbReference type="InterPro" id="IPR000504">
    <property type="entry name" value="RRM_dom"/>
</dbReference>
<dbReference type="Gene3D" id="3.30.70.330">
    <property type="match status" value="2"/>
</dbReference>
<accession>A0A914WJ03</accession>
<proteinExistence type="predicted"/>
<dbReference type="Pfam" id="PF00076">
    <property type="entry name" value="RRM_1"/>
    <property type="match status" value="1"/>
</dbReference>
<evidence type="ECO:0000256" key="4">
    <source>
        <dbReference type="SAM" id="MobiDB-lite"/>
    </source>
</evidence>
<protein>
    <submittedName>
        <fullName evidence="7 8">RRM domain-containing protein</fullName>
    </submittedName>
</protein>
<dbReference type="InterPro" id="IPR035979">
    <property type="entry name" value="RBD_domain_sf"/>
</dbReference>
<organism evidence="6 7">
    <name type="scientific">Plectus sambesii</name>
    <dbReference type="NCBI Taxonomy" id="2011161"/>
    <lineage>
        <taxon>Eukaryota</taxon>
        <taxon>Metazoa</taxon>
        <taxon>Ecdysozoa</taxon>
        <taxon>Nematoda</taxon>
        <taxon>Chromadorea</taxon>
        <taxon>Plectida</taxon>
        <taxon>Plectina</taxon>
        <taxon>Plectoidea</taxon>
        <taxon>Plectidae</taxon>
        <taxon>Plectus</taxon>
    </lineage>
</organism>